<dbReference type="AlphaFoldDB" id="A0A2T0WZP6"/>
<feature type="transmembrane region" description="Helical" evidence="1">
    <location>
        <begin position="123"/>
        <end position="141"/>
    </location>
</feature>
<feature type="transmembrane region" description="Helical" evidence="1">
    <location>
        <begin position="147"/>
        <end position="166"/>
    </location>
</feature>
<dbReference type="GO" id="GO:0016020">
    <property type="term" value="C:membrane"/>
    <property type="evidence" value="ECO:0007669"/>
    <property type="project" value="InterPro"/>
</dbReference>
<evidence type="ECO:0000256" key="1">
    <source>
        <dbReference type="SAM" id="Phobius"/>
    </source>
</evidence>
<dbReference type="Pfam" id="PF00892">
    <property type="entry name" value="EamA"/>
    <property type="match status" value="1"/>
</dbReference>
<keyword evidence="1" id="KW-0812">Transmembrane</keyword>
<feature type="transmembrane region" description="Helical" evidence="1">
    <location>
        <begin position="241"/>
        <end position="258"/>
    </location>
</feature>
<protein>
    <submittedName>
        <fullName evidence="3">S-adenosylmethionine uptake transporter</fullName>
    </submittedName>
</protein>
<feature type="domain" description="EamA" evidence="2">
    <location>
        <begin position="7"/>
        <end position="140"/>
    </location>
</feature>
<evidence type="ECO:0000259" key="2">
    <source>
        <dbReference type="Pfam" id="PF00892"/>
    </source>
</evidence>
<feature type="transmembrane region" description="Helical" evidence="1">
    <location>
        <begin position="178"/>
        <end position="197"/>
    </location>
</feature>
<dbReference type="InterPro" id="IPR000620">
    <property type="entry name" value="EamA_dom"/>
</dbReference>
<dbReference type="OrthoDB" id="7165334at2"/>
<comment type="caution">
    <text evidence="3">The sequence shown here is derived from an EMBL/GenBank/DDBJ whole genome shotgun (WGS) entry which is preliminary data.</text>
</comment>
<evidence type="ECO:0000313" key="4">
    <source>
        <dbReference type="Proteomes" id="UP000238392"/>
    </source>
</evidence>
<dbReference type="InterPro" id="IPR037185">
    <property type="entry name" value="EmrE-like"/>
</dbReference>
<dbReference type="RefSeq" id="WP_106262701.1">
    <property type="nucleotide sequence ID" value="NZ_PVTQ01000002.1"/>
</dbReference>
<gene>
    <name evidence="3" type="ORF">CLV74_10281</name>
</gene>
<dbReference type="PANTHER" id="PTHR22911">
    <property type="entry name" value="ACYL-MALONYL CONDENSING ENZYME-RELATED"/>
    <property type="match status" value="1"/>
</dbReference>
<reference evidence="3 4" key="1">
    <citation type="submission" date="2018-03" db="EMBL/GenBank/DDBJ databases">
        <title>Genomic Encyclopedia of Archaeal and Bacterial Type Strains, Phase II (KMG-II): from individual species to whole genera.</title>
        <authorList>
            <person name="Goeker M."/>
        </authorList>
    </citation>
    <scope>NUCLEOTIDE SEQUENCE [LARGE SCALE GENOMIC DNA]</scope>
    <source>
        <strain evidence="3 4">DSM 100212</strain>
    </source>
</reference>
<keyword evidence="1" id="KW-1133">Transmembrane helix</keyword>
<dbReference type="SUPFAM" id="SSF103481">
    <property type="entry name" value="Multidrug resistance efflux transporter EmrE"/>
    <property type="match status" value="2"/>
</dbReference>
<name>A0A2T0WZP6_9RHOB</name>
<keyword evidence="4" id="KW-1185">Reference proteome</keyword>
<dbReference type="PANTHER" id="PTHR22911:SF103">
    <property type="entry name" value="BLR2811 PROTEIN"/>
    <property type="match status" value="1"/>
</dbReference>
<feature type="transmembrane region" description="Helical" evidence="1">
    <location>
        <begin position="40"/>
        <end position="60"/>
    </location>
</feature>
<keyword evidence="1" id="KW-0472">Membrane</keyword>
<feature type="transmembrane region" description="Helical" evidence="1">
    <location>
        <begin position="97"/>
        <end position="116"/>
    </location>
</feature>
<feature type="transmembrane region" description="Helical" evidence="1">
    <location>
        <begin position="209"/>
        <end position="229"/>
    </location>
</feature>
<evidence type="ECO:0000313" key="3">
    <source>
        <dbReference type="EMBL" id="PRY92168.1"/>
    </source>
</evidence>
<organism evidence="3 4">
    <name type="scientific">Donghicola tyrosinivorans</name>
    <dbReference type="NCBI Taxonomy" id="1652492"/>
    <lineage>
        <taxon>Bacteria</taxon>
        <taxon>Pseudomonadati</taxon>
        <taxon>Pseudomonadota</taxon>
        <taxon>Alphaproteobacteria</taxon>
        <taxon>Rhodobacterales</taxon>
        <taxon>Roseobacteraceae</taxon>
        <taxon>Donghicola</taxon>
    </lineage>
</organism>
<dbReference type="EMBL" id="PVTQ01000002">
    <property type="protein sequence ID" value="PRY92168.1"/>
    <property type="molecule type" value="Genomic_DNA"/>
</dbReference>
<dbReference type="Proteomes" id="UP000238392">
    <property type="component" value="Unassembled WGS sequence"/>
</dbReference>
<sequence length="301" mass="32227">MLSDNQRGAGLMILTMAAFTLNDTCLKALAGHIPLFQILFMRGLLASLAVFVVARAMGLFDLRMSRSDAKWVALRVFGEVTAAYFFLTALFNMPLANATAILQAAPLTVTLAAALFMGMPVGWRRVSTIIVGFIGVLLIVRPGTDGFNIYSVFALISVLCVTLRDLATRKISGAVPSLTVTFLSASGVMASFGLASVAQDWVLPTGSQISLLLASTFFVVCGYTGSVMVMRVGEISYVAPFRYTGLVWALVLGFVVFGDWPMPLTLIGAGIVVGSGIYMLYREAQVKRAARVLLKTRGQGV</sequence>
<accession>A0A2T0WZP6</accession>
<proteinExistence type="predicted"/>
<feature type="transmembrane region" description="Helical" evidence="1">
    <location>
        <begin position="264"/>
        <end position="281"/>
    </location>
</feature>
<feature type="transmembrane region" description="Helical" evidence="1">
    <location>
        <begin position="72"/>
        <end position="91"/>
    </location>
</feature>